<evidence type="ECO:0000256" key="2">
    <source>
        <dbReference type="ARBA" id="ARBA00023134"/>
    </source>
</evidence>
<feature type="region of interest" description="Disordered" evidence="4">
    <location>
        <begin position="693"/>
        <end position="742"/>
    </location>
</feature>
<evidence type="ECO:0000313" key="8">
    <source>
        <dbReference type="Proteomes" id="UP000053617"/>
    </source>
</evidence>
<feature type="compositionally biased region" description="Polar residues" evidence="4">
    <location>
        <begin position="564"/>
        <end position="578"/>
    </location>
</feature>
<dbReference type="GO" id="GO:0016020">
    <property type="term" value="C:membrane"/>
    <property type="evidence" value="ECO:0007669"/>
    <property type="project" value="TreeGrafter"/>
</dbReference>
<dbReference type="Pfam" id="PF01031">
    <property type="entry name" value="Dynamin_M"/>
    <property type="match status" value="1"/>
</dbReference>
<accession>A0A0D2IW92</accession>
<proteinExistence type="predicted"/>
<evidence type="ECO:0000313" key="7">
    <source>
        <dbReference type="EMBL" id="KIX07521.1"/>
    </source>
</evidence>
<dbReference type="Pfam" id="PF00350">
    <property type="entry name" value="Dynamin_N"/>
    <property type="match status" value="1"/>
</dbReference>
<dbReference type="GO" id="GO:0003924">
    <property type="term" value="F:GTPase activity"/>
    <property type="evidence" value="ECO:0007669"/>
    <property type="project" value="InterPro"/>
</dbReference>
<dbReference type="GO" id="GO:0008017">
    <property type="term" value="F:microtubule binding"/>
    <property type="evidence" value="ECO:0007669"/>
    <property type="project" value="TreeGrafter"/>
</dbReference>
<feature type="transmembrane region" description="Helical" evidence="5">
    <location>
        <begin position="833"/>
        <end position="856"/>
    </location>
</feature>
<dbReference type="SUPFAM" id="SSF52540">
    <property type="entry name" value="P-loop containing nucleoside triphosphate hydrolases"/>
    <property type="match status" value="1"/>
</dbReference>
<evidence type="ECO:0000256" key="4">
    <source>
        <dbReference type="SAM" id="MobiDB-lite"/>
    </source>
</evidence>
<dbReference type="InterPro" id="IPR045063">
    <property type="entry name" value="Dynamin_N"/>
</dbReference>
<dbReference type="GO" id="GO:0005739">
    <property type="term" value="C:mitochondrion"/>
    <property type="evidence" value="ECO:0007669"/>
    <property type="project" value="TreeGrafter"/>
</dbReference>
<dbReference type="InterPro" id="IPR020850">
    <property type="entry name" value="GED_dom"/>
</dbReference>
<keyword evidence="1" id="KW-0547">Nucleotide-binding</keyword>
<dbReference type="InterPro" id="IPR027417">
    <property type="entry name" value="P-loop_NTPase"/>
</dbReference>
<dbReference type="GO" id="GO:0005525">
    <property type="term" value="F:GTP binding"/>
    <property type="evidence" value="ECO:0007669"/>
    <property type="project" value="InterPro"/>
</dbReference>
<dbReference type="GO" id="GO:0005874">
    <property type="term" value="C:microtubule"/>
    <property type="evidence" value="ECO:0007669"/>
    <property type="project" value="TreeGrafter"/>
</dbReference>
<dbReference type="OrthoDB" id="415706at2759"/>
<dbReference type="GO" id="GO:0048312">
    <property type="term" value="P:intracellular distribution of mitochondria"/>
    <property type="evidence" value="ECO:0007669"/>
    <property type="project" value="TreeGrafter"/>
</dbReference>
<dbReference type="SMART" id="SM00053">
    <property type="entry name" value="DYNc"/>
    <property type="match status" value="1"/>
</dbReference>
<dbReference type="GO" id="GO:0000266">
    <property type="term" value="P:mitochondrial fission"/>
    <property type="evidence" value="ECO:0007669"/>
    <property type="project" value="TreeGrafter"/>
</dbReference>
<feature type="coiled-coil region" evidence="3">
    <location>
        <begin position="641"/>
        <end position="668"/>
    </location>
</feature>
<evidence type="ECO:0000256" key="5">
    <source>
        <dbReference type="SAM" id="Phobius"/>
    </source>
</evidence>
<dbReference type="EMBL" id="KN847476">
    <property type="protein sequence ID" value="KIX07521.1"/>
    <property type="molecule type" value="Genomic_DNA"/>
</dbReference>
<evidence type="ECO:0000259" key="6">
    <source>
        <dbReference type="PROSITE" id="PS51388"/>
    </source>
</evidence>
<keyword evidence="5" id="KW-0812">Transmembrane</keyword>
<feature type="transmembrane region" description="Helical" evidence="5">
    <location>
        <begin position="801"/>
        <end position="821"/>
    </location>
</feature>
<dbReference type="PANTHER" id="PTHR11566">
    <property type="entry name" value="DYNAMIN"/>
    <property type="match status" value="1"/>
</dbReference>
<dbReference type="InterPro" id="IPR000375">
    <property type="entry name" value="Dynamin_stalk"/>
</dbReference>
<dbReference type="RefSeq" id="XP_013274657.1">
    <property type="nucleotide sequence ID" value="XM_013419203.1"/>
</dbReference>
<reference evidence="7 8" key="1">
    <citation type="submission" date="2015-01" db="EMBL/GenBank/DDBJ databases">
        <title>The Genome Sequence of Rhinocladiella mackenzie CBS 650.93.</title>
        <authorList>
            <consortium name="The Broad Institute Genomics Platform"/>
            <person name="Cuomo C."/>
            <person name="de Hoog S."/>
            <person name="Gorbushina A."/>
            <person name="Stielow B."/>
            <person name="Teixiera M."/>
            <person name="Abouelleil A."/>
            <person name="Chapman S.B."/>
            <person name="Priest M."/>
            <person name="Young S.K."/>
            <person name="Wortman J."/>
            <person name="Nusbaum C."/>
            <person name="Birren B."/>
        </authorList>
    </citation>
    <scope>NUCLEOTIDE SEQUENCE [LARGE SCALE GENOMIC DNA]</scope>
    <source>
        <strain evidence="7 8">CBS 650.93</strain>
    </source>
</reference>
<dbReference type="VEuPathDB" id="FungiDB:Z518_02174"/>
<dbReference type="STRING" id="1442369.A0A0D2IW92"/>
<organism evidence="7 8">
    <name type="scientific">Rhinocladiella mackenziei CBS 650.93</name>
    <dbReference type="NCBI Taxonomy" id="1442369"/>
    <lineage>
        <taxon>Eukaryota</taxon>
        <taxon>Fungi</taxon>
        <taxon>Dikarya</taxon>
        <taxon>Ascomycota</taxon>
        <taxon>Pezizomycotina</taxon>
        <taxon>Eurotiomycetes</taxon>
        <taxon>Chaetothyriomycetidae</taxon>
        <taxon>Chaetothyriales</taxon>
        <taxon>Herpotrichiellaceae</taxon>
        <taxon>Rhinocladiella</taxon>
    </lineage>
</organism>
<dbReference type="CDD" id="cd08771">
    <property type="entry name" value="DLP_1"/>
    <property type="match status" value="1"/>
</dbReference>
<dbReference type="InterPro" id="IPR001401">
    <property type="entry name" value="Dynamin_GTPase"/>
</dbReference>
<dbReference type="PANTHER" id="PTHR11566:SF21">
    <property type="entry name" value="DYNAMIN RELATED PROTEIN 1, ISOFORM A"/>
    <property type="match status" value="1"/>
</dbReference>
<dbReference type="HOGENOM" id="CLU_008964_7_1_1"/>
<protein>
    <recommendedName>
        <fullName evidence="6">GED domain-containing protein</fullName>
    </recommendedName>
</protein>
<keyword evidence="2" id="KW-0342">GTP-binding</keyword>
<feature type="domain" description="GED" evidence="6">
    <location>
        <begin position="582"/>
        <end position="673"/>
    </location>
</feature>
<dbReference type="GO" id="GO:0006897">
    <property type="term" value="P:endocytosis"/>
    <property type="evidence" value="ECO:0007669"/>
    <property type="project" value="TreeGrafter"/>
</dbReference>
<dbReference type="GeneID" id="25290245"/>
<dbReference type="InterPro" id="IPR022812">
    <property type="entry name" value="Dynamin"/>
</dbReference>
<dbReference type="AlphaFoldDB" id="A0A0D2IW92"/>
<feature type="region of interest" description="Disordered" evidence="4">
    <location>
        <begin position="547"/>
        <end position="578"/>
    </location>
</feature>
<keyword evidence="3" id="KW-0175">Coiled coil</keyword>
<dbReference type="Gene3D" id="3.40.50.300">
    <property type="entry name" value="P-loop containing nucleotide triphosphate hydrolases"/>
    <property type="match status" value="1"/>
</dbReference>
<dbReference type="PROSITE" id="PS51388">
    <property type="entry name" value="GED"/>
    <property type="match status" value="1"/>
</dbReference>
<keyword evidence="5" id="KW-1133">Transmembrane helix</keyword>
<dbReference type="GO" id="GO:0016559">
    <property type="term" value="P:peroxisome fission"/>
    <property type="evidence" value="ECO:0007669"/>
    <property type="project" value="TreeGrafter"/>
</dbReference>
<dbReference type="Gene3D" id="1.20.120.1240">
    <property type="entry name" value="Dynamin, middle domain"/>
    <property type="match status" value="1"/>
</dbReference>
<gene>
    <name evidence="7" type="ORF">Z518_02174</name>
</gene>
<evidence type="ECO:0000256" key="3">
    <source>
        <dbReference type="SAM" id="Coils"/>
    </source>
</evidence>
<dbReference type="PRINTS" id="PR00195">
    <property type="entry name" value="DYNAMIN"/>
</dbReference>
<keyword evidence="5" id="KW-0472">Membrane</keyword>
<keyword evidence="8" id="KW-1185">Reference proteome</keyword>
<dbReference type="Proteomes" id="UP000053617">
    <property type="component" value="Unassembled WGS sequence"/>
</dbReference>
<name>A0A0D2IW92_9EURO</name>
<evidence type="ECO:0000256" key="1">
    <source>
        <dbReference type="ARBA" id="ARBA00022741"/>
    </source>
</evidence>
<sequence length="860" mass="96494">MSIDISKSAIPLFQSRERLELLNDIDKFRQHGLANLPQIVVCGDTSSGKSSVLGALSGIPFPIDSTVCTRFATEIALRYSPDKTITGEAFISPGSGSSEGHRARVKSFQRAITSLEAIPDIMQDAKTVMGIGEAAGISRDVLHLRLHGQPLPNLTLVDLPGLIHASKNTDDIAKVQELVEHYFKQEESLILTIVSAENPIDNQGILTSSQRFDPAGARSIGVITKPDLLHRPDKARLMPTILELARNQHSAFKFKRPWQIIRCLTDDERQKGADGAAIETELFCRDPWNGFSRDRLGTRSLRSVLCQYLEDHIVRVLPQLIESLDTRIAAVKSSLGELGPHRATRDERMQYLIRISRRYGQLVKDALNGDYSDSFFHKSEPAKRLRATTMALTDDFEHAMRTRGHMFEISFSPPLSEASDGPRRISRTDALVKVGKLLEGYRGPELPFLFNPRLVGELFKEQSQKWSIMASEYTGHICRAVRTFLRKVVESICPSTGRTAELILRHVFDDAVYDSQEKLNKKVLELFAPYTSSFLFSTRGRLQASMKTVENQDEPFAKADATTRSRPRSSNLESPGSDNDTRLKLLQCSRAYYNVALETFIDNVVVLGVESCLLSKLEEMFSPETVARMGEDKLQLLGGESAEMISERRDLQAQLETLEAALKNCRRHASREFGFGSDEKESGTRSLLSAQSVFTPRGLNDGKANQITGAAEPAARSETRQQKPLPTLAVSNEKDSPQVQTLSRTMLPSSERTRASPVPISTETQKNVSETPKRRFAFLSSDRPWIGSGSWVKRTFWANNIFWDISGSWVLILDSAVFWIPTWGSTVFWIRNWVITVFWIPIWATTVFWISIWNIAVSWI</sequence>